<feature type="region of interest" description="Disordered" evidence="1">
    <location>
        <begin position="1302"/>
        <end position="1407"/>
    </location>
</feature>
<feature type="compositionally biased region" description="Basic and acidic residues" evidence="1">
    <location>
        <begin position="555"/>
        <end position="569"/>
    </location>
</feature>
<feature type="compositionally biased region" description="Polar residues" evidence="1">
    <location>
        <begin position="172"/>
        <end position="184"/>
    </location>
</feature>
<feature type="region of interest" description="Disordered" evidence="1">
    <location>
        <begin position="1670"/>
        <end position="1704"/>
    </location>
</feature>
<feature type="compositionally biased region" description="Pro residues" evidence="1">
    <location>
        <begin position="405"/>
        <end position="415"/>
    </location>
</feature>
<accession>A0A369KAY8</accession>
<feature type="region of interest" description="Disordered" evidence="1">
    <location>
        <begin position="744"/>
        <end position="841"/>
    </location>
</feature>
<sequence length="1704" mass="182334">MANTEKESPESPRLTGTEGQGSAEEHLSGGEVGAGEAKSADEVKVVVVVDTEKTTPPSSGDTKSISSSSRLSLVQLGSTAAQTSTTVPHLKRFSAVNINKKFLEKTSSASASSPTSQGSSGTKSGGPSPRPQVQPSPSHSRLVTAKLTSTSPSSSASGAGWSRPSSAAPPTATGSHSPGTSSPILPSVPSATTTATAGAPQLPHAGKVIQPQPRAAAPETGPSHKEVASGGSKLVWGNVGPAGTLKRLDVRNDFPTAAEVAQVATSLRMAKINDSREAAENAAASKQARMEEADTFRGVHLDPNAHHWDEMEEDDDNFLAGVIEFGDGRQYKVEATDTFSSSSLLSDAVSSQAGSQIVRSRLDDIHPSKGPASSIPVSKEERFADDFDRSWPRSRTSPATSTRDFPPPSGPPPGPSHAVPVSPVAPHGPHLPPEGSRVLFNERSNRLEPYSNGQRPGPSQYPLKRGPHHEPPLSPTEPRSARDSTGAPASHNVQLLQKPGAGEPPTRFRRGSGGSASGYAPGSAGAYIRERDHPSRWDGPPPSPRLSKDTFSAPGKDRDFHVERGRHSDMGPPPLPAHAMRGLSRDGGRQLPPHLSQMPSNGPVQQGRMSSHESKFPPSAPNSARLPSQSPALSHTSAARISPAVAISPLPQLSAPELDEVRKDLMQSAAARAKQRRQHEEEEREKEKERARRKAVELEERINAAEAEKAKGLEKLEAEKAPKNQDEQVIAVIEEAVKSVQITESSNLTAPSQAPLSSATQPNIRRPPSLKGLPSQTSDSTPVSASRRPPPLVPPVATTPSPATTTPALRSDSWRRANPLAPPSAPAHFRPAIPTFHHPPQSALDALASDVDEDLEVVDFSEMGKFVGMPDAPEPVEVEEQHSTALLLPSTSSRAVASDFFDKYPGSNPPSGFTEGPWRQKQAQDALNDSLTARDLEDDNPLLVKDHSRSDLVTEASFTSDGVSSVSIKELSVYTEHHVQTVIAPQQPNTIRTPRSQGFYKEAAMSALDDAMSRIKGALDGMQAVETGKDSHFLEPHDHDLSPMKATLPHTMGKSNVQKERWIPPALRLPSFDLEPQEVFQVTGTEPPRSPKPAWNAFVVRLPAVSQTLESINKKQLFLATKPVYQVRWDILSFDPPVEGMNRRDLSLNEVLFRKQFGGFRGKPKYRVMLPRFRVGPRVNMPLPPKVNGVGAFGRPAGADGVTTWRKVVVKQDSSDVTGLNTMSRSPPPEIQSSSSNITSIVVGESSSMSTKDGQAFPARSRLQPKMPAGSAVAFYRDSRIDAVEEDPKPLVNFIVNSELESKQASQDTAPDKSQPGITVTSPPNSQTSSSDPAPRTSTLSINGLQPSSPVQHSSSLIYSKAESKSSDDSTDRVPITPPTHHTAPWARTSLSLPLKESPARGPDPEHLKAVWSQTSNKAGLHGVNSLEGIADDLTALPFTIQDVKSEDGETPPPSVSAAPSRMSLHDVTRAFQQVPSSSSSSSSTSHRTPPNPAPPIARPSSYAYGLPLPSNNMRPAYPYHSPMMSHSPGPTMMYPHPLTASPIPSRMPVNGHTPLYSQPMWMSMPPGPNPQNPGNMMRPMTSPYPAQLMPYPSTGTPAMYAPQPPVNMQNPSQQQGAQGTNRDRNMSMMSPVMSHAGPAMYGSPVLMHAPVMQVPPTHGYIVPAGRGQARTENGQIPMQQGSQQPNHSAYNPVPPSPFMRSAW</sequence>
<feature type="region of interest" description="Disordered" evidence="1">
    <location>
        <begin position="1"/>
        <end position="236"/>
    </location>
</feature>
<dbReference type="OrthoDB" id="2504896at2759"/>
<feature type="compositionally biased region" description="Basic and acidic residues" evidence="1">
    <location>
        <begin position="1362"/>
        <end position="1372"/>
    </location>
</feature>
<feature type="compositionally biased region" description="Basic and acidic residues" evidence="1">
    <location>
        <begin position="1"/>
        <end position="10"/>
    </location>
</feature>
<feature type="compositionally biased region" description="Basic and acidic residues" evidence="1">
    <location>
        <begin position="678"/>
        <end position="726"/>
    </location>
</feature>
<feature type="region of interest" description="Disordered" evidence="1">
    <location>
        <begin position="359"/>
        <end position="638"/>
    </location>
</feature>
<evidence type="ECO:0000313" key="3">
    <source>
        <dbReference type="Proteomes" id="UP000076154"/>
    </source>
</evidence>
<dbReference type="STRING" id="39966.A0A369KAY8"/>
<feature type="compositionally biased region" description="Low complexity" evidence="1">
    <location>
        <begin position="517"/>
        <end position="527"/>
    </location>
</feature>
<dbReference type="Proteomes" id="UP000076154">
    <property type="component" value="Unassembled WGS sequence"/>
</dbReference>
<proteinExistence type="predicted"/>
<protein>
    <submittedName>
        <fullName evidence="2">Uncharacterized protein</fullName>
    </submittedName>
</protein>
<organism evidence="2 3">
    <name type="scientific">Hypsizygus marmoreus</name>
    <name type="common">White beech mushroom</name>
    <name type="synonym">Agaricus marmoreus</name>
    <dbReference type="NCBI Taxonomy" id="39966"/>
    <lineage>
        <taxon>Eukaryota</taxon>
        <taxon>Fungi</taxon>
        <taxon>Dikarya</taxon>
        <taxon>Basidiomycota</taxon>
        <taxon>Agaricomycotina</taxon>
        <taxon>Agaricomycetes</taxon>
        <taxon>Agaricomycetidae</taxon>
        <taxon>Agaricales</taxon>
        <taxon>Tricholomatineae</taxon>
        <taxon>Lyophyllaceae</taxon>
        <taxon>Hypsizygus</taxon>
    </lineage>
</organism>
<keyword evidence="3" id="KW-1185">Reference proteome</keyword>
<feature type="compositionally biased region" description="Low complexity" evidence="1">
    <location>
        <begin position="795"/>
        <end position="811"/>
    </location>
</feature>
<dbReference type="InParanoid" id="A0A369KAY8"/>
<feature type="compositionally biased region" description="Polar residues" evidence="1">
    <location>
        <begin position="597"/>
        <end position="609"/>
    </location>
</feature>
<feature type="compositionally biased region" description="Low complexity" evidence="1">
    <location>
        <begin position="1477"/>
        <end position="1486"/>
    </location>
</feature>
<feature type="compositionally biased region" description="Polar residues" evidence="1">
    <location>
        <begin position="1244"/>
        <end position="1253"/>
    </location>
</feature>
<feature type="region of interest" description="Disordered" evidence="1">
    <location>
        <begin position="658"/>
        <end position="727"/>
    </location>
</feature>
<feature type="compositionally biased region" description="Low complexity" evidence="1">
    <location>
        <begin position="148"/>
        <end position="170"/>
    </location>
</feature>
<feature type="compositionally biased region" description="Polar residues" evidence="1">
    <location>
        <begin position="1671"/>
        <end position="1690"/>
    </location>
</feature>
<evidence type="ECO:0000256" key="1">
    <source>
        <dbReference type="SAM" id="MobiDB-lite"/>
    </source>
</evidence>
<feature type="compositionally biased region" description="Polar residues" evidence="1">
    <location>
        <begin position="744"/>
        <end position="763"/>
    </location>
</feature>
<feature type="compositionally biased region" description="Low complexity" evidence="1">
    <location>
        <begin position="58"/>
        <end position="78"/>
    </location>
</feature>
<feature type="compositionally biased region" description="Polar residues" evidence="1">
    <location>
        <begin position="621"/>
        <end position="638"/>
    </location>
</feature>
<feature type="compositionally biased region" description="Low complexity" evidence="1">
    <location>
        <begin position="416"/>
        <end position="428"/>
    </location>
</feature>
<comment type="caution">
    <text evidence="2">The sequence shown here is derived from an EMBL/GenBank/DDBJ whole genome shotgun (WGS) entry which is preliminary data.</text>
</comment>
<feature type="region of interest" description="Disordered" evidence="1">
    <location>
        <begin position="1244"/>
        <end position="1268"/>
    </location>
</feature>
<name>A0A369KAY8_HYPMA</name>
<reference evidence="2" key="1">
    <citation type="submission" date="2018-04" db="EMBL/GenBank/DDBJ databases">
        <title>Whole genome sequencing of Hypsizygus marmoreus.</title>
        <authorList>
            <person name="Choi I.-G."/>
            <person name="Min B."/>
            <person name="Kim J.-G."/>
            <person name="Kim S."/>
            <person name="Oh Y.-L."/>
            <person name="Kong W.-S."/>
            <person name="Park H."/>
            <person name="Jeong J."/>
            <person name="Song E.-S."/>
        </authorList>
    </citation>
    <scope>NUCLEOTIDE SEQUENCE [LARGE SCALE GENOMIC DNA]</scope>
    <source>
        <strain evidence="2">51987-8</strain>
    </source>
</reference>
<dbReference type="EMBL" id="LUEZ02000010">
    <property type="protein sequence ID" value="RDB28963.1"/>
    <property type="molecule type" value="Genomic_DNA"/>
</dbReference>
<evidence type="ECO:0000313" key="2">
    <source>
        <dbReference type="EMBL" id="RDB28963.1"/>
    </source>
</evidence>
<feature type="compositionally biased region" description="Basic and acidic residues" evidence="1">
    <location>
        <begin position="378"/>
        <end position="391"/>
    </location>
</feature>
<feature type="compositionally biased region" description="Polar residues" evidence="1">
    <location>
        <begin position="393"/>
        <end position="403"/>
    </location>
</feature>
<feature type="compositionally biased region" description="Low complexity" evidence="1">
    <location>
        <begin position="105"/>
        <end position="127"/>
    </location>
</feature>
<feature type="compositionally biased region" description="Polar residues" evidence="1">
    <location>
        <begin position="1316"/>
        <end position="1358"/>
    </location>
</feature>
<feature type="region of interest" description="Disordered" evidence="1">
    <location>
        <begin position="1471"/>
        <end position="1504"/>
    </location>
</feature>
<gene>
    <name evidence="2" type="ORF">Hypma_015242</name>
</gene>